<dbReference type="CDD" id="cd09272">
    <property type="entry name" value="RNase_HI_RT_Ty1"/>
    <property type="match status" value="1"/>
</dbReference>
<evidence type="ECO:0000313" key="1">
    <source>
        <dbReference type="EMBL" id="KAE8235444.1"/>
    </source>
</evidence>
<evidence type="ECO:0000313" key="2">
    <source>
        <dbReference type="Proteomes" id="UP000077684"/>
    </source>
</evidence>
<accession>A0A8X7MHU5</accession>
<reference evidence="1" key="2">
    <citation type="journal article" date="2019" name="IMA Fungus">
        <title>Genome sequencing and comparison of five Tilletia species to identify candidate genes for the detection of regulated species infecting wheat.</title>
        <authorList>
            <person name="Nguyen H.D.T."/>
            <person name="Sultana T."/>
            <person name="Kesanakurti P."/>
            <person name="Hambleton S."/>
        </authorList>
    </citation>
    <scope>NUCLEOTIDE SEQUENCE</scope>
    <source>
        <strain evidence="1">DAOMC 236426</strain>
    </source>
</reference>
<dbReference type="PANTHER" id="PTHR11439">
    <property type="entry name" value="GAG-POL-RELATED RETROTRANSPOSON"/>
    <property type="match status" value="1"/>
</dbReference>
<evidence type="ECO:0008006" key="3">
    <source>
        <dbReference type="Google" id="ProtNLM"/>
    </source>
</evidence>
<reference evidence="1" key="1">
    <citation type="submission" date="2016-04" db="EMBL/GenBank/DDBJ databases">
        <authorList>
            <person name="Nguyen H.D."/>
            <person name="Samba Siva P."/>
            <person name="Cullis J."/>
            <person name="Levesque C.A."/>
            <person name="Hambleton S."/>
        </authorList>
    </citation>
    <scope>NUCLEOTIDE SEQUENCE</scope>
    <source>
        <strain evidence="1">DAOMC 236426</strain>
    </source>
</reference>
<comment type="caution">
    <text evidence="1">The sequence shown here is derived from an EMBL/GenBank/DDBJ whole genome shotgun (WGS) entry which is preliminary data.</text>
</comment>
<sequence length="298" mass="32707">MTDNGELDQVLGLKITMNHDTGIATISQTAYIDGMLRRFGLEEANPVDTPMTVALQGIGPRTEGQAPATMVAEFASIIGSAMWAGMGTRPDIIYAVCRLGRFMANPREEHLAGAKRILRYLKGTSTIGLVYTAERLVQLEGFTDADHAKDPSTRRSVSGYAFFVHGNLVSWRSRLQATVAISSTESEYMAMSEASREAKWLRTLTTELGLAPRRATDIYTDSSGAYSLARNPEGHNRLKHINTHYHFVRELVASQQVSITQIGTDDNAADVFTKVTGIDRLHDSMLQLGLGDNRRADA</sequence>
<dbReference type="AlphaFoldDB" id="A0A8X7MHU5"/>
<protein>
    <recommendedName>
        <fullName evidence="3">Reverse transcriptase Ty1/copia-type domain-containing protein</fullName>
    </recommendedName>
</protein>
<dbReference type="Proteomes" id="UP000077684">
    <property type="component" value="Unassembled WGS sequence"/>
</dbReference>
<gene>
    <name evidence="1" type="ORF">A4X06_0g9867</name>
</gene>
<dbReference type="PANTHER" id="PTHR11439:SF483">
    <property type="entry name" value="PEPTIDE SYNTHASE GLIP-LIKE, PUTATIVE (AFU_ORTHOLOGUE AFUA_3G12920)-RELATED"/>
    <property type="match status" value="1"/>
</dbReference>
<dbReference type="EMBL" id="LWDE02003493">
    <property type="protein sequence ID" value="KAE8235444.1"/>
    <property type="molecule type" value="Genomic_DNA"/>
</dbReference>
<organism evidence="1 2">
    <name type="scientific">Tilletia controversa</name>
    <name type="common">dwarf bunt fungus</name>
    <dbReference type="NCBI Taxonomy" id="13291"/>
    <lineage>
        <taxon>Eukaryota</taxon>
        <taxon>Fungi</taxon>
        <taxon>Dikarya</taxon>
        <taxon>Basidiomycota</taxon>
        <taxon>Ustilaginomycotina</taxon>
        <taxon>Exobasidiomycetes</taxon>
        <taxon>Tilletiales</taxon>
        <taxon>Tilletiaceae</taxon>
        <taxon>Tilletia</taxon>
    </lineage>
</organism>
<name>A0A8X7MHU5_9BASI</name>
<proteinExistence type="predicted"/>
<keyword evidence="2" id="KW-1185">Reference proteome</keyword>